<dbReference type="GO" id="GO:0015562">
    <property type="term" value="F:efflux transmembrane transporter activity"/>
    <property type="evidence" value="ECO:0007669"/>
    <property type="project" value="TreeGrafter"/>
</dbReference>
<evidence type="ECO:0000259" key="1">
    <source>
        <dbReference type="Pfam" id="PF25917"/>
    </source>
</evidence>
<feature type="domain" description="Multidrug resistance protein MdtA-like barrel-sandwich hybrid" evidence="1">
    <location>
        <begin position="68"/>
        <end position="233"/>
    </location>
</feature>
<accession>S0FZ08</accession>
<evidence type="ECO:0000313" key="3">
    <source>
        <dbReference type="EMBL" id="EMS80348.1"/>
    </source>
</evidence>
<feature type="domain" description="CusB-like beta-barrel" evidence="2">
    <location>
        <begin position="241"/>
        <end position="310"/>
    </location>
</feature>
<dbReference type="OrthoDB" id="176710at2"/>
<organism evidence="3 4">
    <name type="scientific">Desulfotignum phosphitoxidans DSM 13687</name>
    <dbReference type="NCBI Taxonomy" id="1286635"/>
    <lineage>
        <taxon>Bacteria</taxon>
        <taxon>Pseudomonadati</taxon>
        <taxon>Thermodesulfobacteriota</taxon>
        <taxon>Desulfobacteria</taxon>
        <taxon>Desulfobacterales</taxon>
        <taxon>Desulfobacteraceae</taxon>
        <taxon>Desulfotignum</taxon>
    </lineage>
</organism>
<protein>
    <submittedName>
        <fullName evidence="3">Efflux transporter, HlyD-like protein</fullName>
    </submittedName>
</protein>
<dbReference type="InterPro" id="IPR058792">
    <property type="entry name" value="Beta-barrel_RND_2"/>
</dbReference>
<evidence type="ECO:0000313" key="4">
    <source>
        <dbReference type="Proteomes" id="UP000014216"/>
    </source>
</evidence>
<evidence type="ECO:0000259" key="2">
    <source>
        <dbReference type="Pfam" id="PF25954"/>
    </source>
</evidence>
<dbReference type="PANTHER" id="PTHR30469:SF38">
    <property type="entry name" value="HLYD FAMILY SECRETION PROTEIN"/>
    <property type="match status" value="1"/>
</dbReference>
<dbReference type="Gene3D" id="2.40.30.170">
    <property type="match status" value="1"/>
</dbReference>
<dbReference type="EMBL" id="APJX01000002">
    <property type="protein sequence ID" value="EMS80348.1"/>
    <property type="molecule type" value="Genomic_DNA"/>
</dbReference>
<sequence length="375" mass="40121">MSSHINNTTCNLIAKTVLSALLVFAPYPCRTADADAGYQPQKTVETKEQTVAQTYPAVGTVRPKSETSISAQISAQITDVHVKAGQIVTSGTLLITLDSRQAAARLESAKEALRGAKASRDKALQAIKAAEASYTNAKQHFARIKSFYASGAATQQELENAQAGLLKARAALSMSRESLVEAEAGIQQATETITEATVHRGFSKIIAPVDGEIIRVLVEPGDLALPGKPLAAVRTKGGYRVEAHVREGLINTIKTGSQLQAVIPTPGLFLNAVVEEIIPYADPKTRTFLVKAAIPAKEGIYSGMYAKLMVPEAHRTIITLDKEAVIHAGQLELAMVKTNGTWQRRYITTIPLDNTRVEVLSGLSANETIGIGEAR</sequence>
<proteinExistence type="predicted"/>
<dbReference type="RefSeq" id="WP_006964582.1">
    <property type="nucleotide sequence ID" value="NZ_APJX01000002.1"/>
</dbReference>
<keyword evidence="4" id="KW-1185">Reference proteome</keyword>
<dbReference type="GO" id="GO:1990281">
    <property type="term" value="C:efflux pump complex"/>
    <property type="evidence" value="ECO:0007669"/>
    <property type="project" value="TreeGrafter"/>
</dbReference>
<dbReference type="Pfam" id="PF25954">
    <property type="entry name" value="Beta-barrel_RND_2"/>
    <property type="match status" value="1"/>
</dbReference>
<dbReference type="Proteomes" id="UP000014216">
    <property type="component" value="Unassembled WGS sequence"/>
</dbReference>
<dbReference type="PANTHER" id="PTHR30469">
    <property type="entry name" value="MULTIDRUG RESISTANCE PROTEIN MDTA"/>
    <property type="match status" value="1"/>
</dbReference>
<dbReference type="Gene3D" id="1.20.1600.10">
    <property type="entry name" value="Outer membrane efflux proteins (OEP)"/>
    <property type="match status" value="1"/>
</dbReference>
<gene>
    <name evidence="3" type="ORF">Dpo_2c00360</name>
</gene>
<dbReference type="Gene3D" id="2.40.50.100">
    <property type="match status" value="1"/>
</dbReference>
<dbReference type="Gene3D" id="2.40.420.20">
    <property type="match status" value="1"/>
</dbReference>
<dbReference type="SUPFAM" id="SSF111369">
    <property type="entry name" value="HlyD-like secretion proteins"/>
    <property type="match status" value="1"/>
</dbReference>
<comment type="caution">
    <text evidence="3">The sequence shown here is derived from an EMBL/GenBank/DDBJ whole genome shotgun (WGS) entry which is preliminary data.</text>
</comment>
<reference evidence="3 4" key="1">
    <citation type="journal article" date="2013" name="Genome Announc.">
        <title>Draft Genome Sequence of Desulfotignum phosphitoxidans DSM 13687 Strain FiPS-3.</title>
        <authorList>
            <person name="Poehlein A."/>
            <person name="Daniel R."/>
            <person name="Simeonova D.D."/>
        </authorList>
    </citation>
    <scope>NUCLEOTIDE SEQUENCE [LARGE SCALE GENOMIC DNA]</scope>
    <source>
        <strain evidence="3 4">DSM 13687</strain>
    </source>
</reference>
<dbReference type="Pfam" id="PF25917">
    <property type="entry name" value="BSH_RND"/>
    <property type="match status" value="1"/>
</dbReference>
<dbReference type="AlphaFoldDB" id="S0FZ08"/>
<dbReference type="InterPro" id="IPR058625">
    <property type="entry name" value="MdtA-like_BSH"/>
</dbReference>
<name>S0FZ08_9BACT</name>